<dbReference type="InterPro" id="IPR007893">
    <property type="entry name" value="Spore_coat_U/FanG"/>
</dbReference>
<dbReference type="Pfam" id="PF05229">
    <property type="entry name" value="SCPU"/>
    <property type="match status" value="1"/>
</dbReference>
<evidence type="ECO:0000313" key="3">
    <source>
        <dbReference type="EMBL" id="RJG16690.1"/>
    </source>
</evidence>
<evidence type="ECO:0000313" key="4">
    <source>
        <dbReference type="Proteomes" id="UP000283734"/>
    </source>
</evidence>
<dbReference type="Gene3D" id="2.60.40.1090">
    <property type="entry name" value="Fimbrial-type adhesion domain"/>
    <property type="match status" value="1"/>
</dbReference>
<dbReference type="PANTHER" id="PTHR37089">
    <property type="entry name" value="PROTEIN U-RELATED"/>
    <property type="match status" value="1"/>
</dbReference>
<dbReference type="PANTHER" id="PTHR37089:SF4">
    <property type="entry name" value="EXPORTED PROTEIN"/>
    <property type="match status" value="1"/>
</dbReference>
<dbReference type="GO" id="GO:0009289">
    <property type="term" value="C:pilus"/>
    <property type="evidence" value="ECO:0007669"/>
    <property type="project" value="InterPro"/>
</dbReference>
<organism evidence="3 4">
    <name type="scientific">Alcanivorax profundi</name>
    <dbReference type="NCBI Taxonomy" id="2338368"/>
    <lineage>
        <taxon>Bacteria</taxon>
        <taxon>Pseudomonadati</taxon>
        <taxon>Pseudomonadota</taxon>
        <taxon>Gammaproteobacteria</taxon>
        <taxon>Oceanospirillales</taxon>
        <taxon>Alcanivoracaceae</taxon>
        <taxon>Alcanivorax</taxon>
    </lineage>
</organism>
<dbReference type="InterPro" id="IPR053167">
    <property type="entry name" value="Spore_coat_component"/>
</dbReference>
<reference evidence="3 4" key="1">
    <citation type="submission" date="2018-09" db="EMBL/GenBank/DDBJ databases">
        <title>Alcanivorax profundi sp. nov., isolated from 1000 m-depth seawater of the Mariana Trench.</title>
        <authorList>
            <person name="Liu J."/>
        </authorList>
    </citation>
    <scope>NUCLEOTIDE SEQUENCE [LARGE SCALE GENOMIC DNA]</scope>
    <source>
        <strain evidence="3 4">MTEO17</strain>
    </source>
</reference>
<feature type="domain" description="Spore coat protein U/FanG" evidence="2">
    <location>
        <begin position="32"/>
        <end position="152"/>
    </location>
</feature>
<dbReference type="SMART" id="SM00972">
    <property type="entry name" value="SCPU"/>
    <property type="match status" value="1"/>
</dbReference>
<keyword evidence="1" id="KW-0732">Signal</keyword>
<dbReference type="EMBL" id="QYYA01000004">
    <property type="protein sequence ID" value="RJG16690.1"/>
    <property type="molecule type" value="Genomic_DNA"/>
</dbReference>
<feature type="signal peptide" evidence="1">
    <location>
        <begin position="1"/>
        <end position="28"/>
    </location>
</feature>
<dbReference type="InterPro" id="IPR036937">
    <property type="entry name" value="Adhesion_dom_fimbrial_sf"/>
</dbReference>
<evidence type="ECO:0000259" key="2">
    <source>
        <dbReference type="Pfam" id="PF05229"/>
    </source>
</evidence>
<protein>
    <submittedName>
        <fullName evidence="3">Spore coat U domain-containing protein</fullName>
    </submittedName>
</protein>
<dbReference type="GO" id="GO:0007155">
    <property type="term" value="P:cell adhesion"/>
    <property type="evidence" value="ECO:0007669"/>
    <property type="project" value="InterPro"/>
</dbReference>
<sequence length="173" mass="17591">MGMEKNMKKLVSAAITAAAMASPAASIAATETDTFEVLLNLRASCTIDQATDLDFGNATEAQVTTGGITSTSTVSVTCSNGAAFDIGLSGTNGSRNMTSAAGSSVAYELYQDSGNSTDWDNTNVNSGTGDSTQQDFTVYGLIPAQTPTIAAGDNIDGDTGVDLDDTVTVTVTF</sequence>
<proteinExistence type="predicted"/>
<gene>
    <name evidence="3" type="ORF">D4A39_12740</name>
</gene>
<dbReference type="Proteomes" id="UP000283734">
    <property type="component" value="Unassembled WGS sequence"/>
</dbReference>
<name>A0A418XVD3_9GAMM</name>
<accession>A0A418XVD3</accession>
<dbReference type="AlphaFoldDB" id="A0A418XVD3"/>
<keyword evidence="4" id="KW-1185">Reference proteome</keyword>
<comment type="caution">
    <text evidence="3">The sequence shown here is derived from an EMBL/GenBank/DDBJ whole genome shotgun (WGS) entry which is preliminary data.</text>
</comment>
<evidence type="ECO:0000256" key="1">
    <source>
        <dbReference type="SAM" id="SignalP"/>
    </source>
</evidence>
<feature type="chain" id="PRO_5019024687" evidence="1">
    <location>
        <begin position="29"/>
        <end position="173"/>
    </location>
</feature>